<dbReference type="RefSeq" id="WP_121097565.1">
    <property type="nucleotide sequence ID" value="NZ_UIHC01000119.1"/>
</dbReference>
<reference evidence="8" key="1">
    <citation type="submission" date="2018-08" db="EMBL/GenBank/DDBJ databases">
        <authorList>
            <person name="Rodrigo-Torres L."/>
            <person name="Arahal R. D."/>
            <person name="Lucena T."/>
        </authorList>
    </citation>
    <scope>NUCLEOTIDE SEQUENCE [LARGE SCALE GENOMIC DNA]</scope>
    <source>
        <strain evidence="8">CECT 7235</strain>
    </source>
</reference>
<dbReference type="PANTHER" id="PTHR42784">
    <property type="entry name" value="PYRANOSE 2-OXIDASE"/>
    <property type="match status" value="1"/>
</dbReference>
<dbReference type="EMBL" id="UIHC01000119">
    <property type="protein sequence ID" value="SUZ34050.1"/>
    <property type="molecule type" value="Genomic_DNA"/>
</dbReference>
<dbReference type="EC" id="1.1.99.11" evidence="7"/>
<evidence type="ECO:0000256" key="5">
    <source>
        <dbReference type="ARBA" id="ARBA00023002"/>
    </source>
</evidence>
<evidence type="ECO:0000256" key="2">
    <source>
        <dbReference type="ARBA" id="ARBA00010790"/>
    </source>
</evidence>
<evidence type="ECO:0000259" key="6">
    <source>
        <dbReference type="Pfam" id="PF01266"/>
    </source>
</evidence>
<keyword evidence="4" id="KW-0274">FAD</keyword>
<name>A0A3B0MF27_9RHOB</name>
<sequence length="317" mass="35337">MGASTDYDVVIVGAGIAGALMARELARQGVRVLILESGPRDRDDRKSFHETYLTATAKLPNTPYPPYWHGNDPAHDPNEEAAPRPMTAMTFAWPGLTEFQKWNGSPAKFVAFNRQSYLTYTTTTELPFLSTYERMAGGTTWHWLGTSLRFTERDFKMESTYGQLVDWPITLTELYDDYARAEDAIGVSADVGDQRALEPYLGPQFPNGYEYPMRRIPMSVSDQALAQTLQGLQFDGQDMELTCTPQGRNSEYRNGRPACQGNSSCIPICPIQAKYDATLTLQEAESTNFVTTVTQAVVSDLDIDANGQRNARKLVMP</sequence>
<organism evidence="7 8">
    <name type="scientific">Roseinatronobacter ekhonensis</name>
    <dbReference type="NCBI Taxonomy" id="254356"/>
    <lineage>
        <taxon>Bacteria</taxon>
        <taxon>Pseudomonadati</taxon>
        <taxon>Pseudomonadota</taxon>
        <taxon>Alphaproteobacteria</taxon>
        <taxon>Rhodobacterales</taxon>
        <taxon>Paracoccaceae</taxon>
        <taxon>Roseinatronobacter</taxon>
    </lineage>
</organism>
<accession>A0A3B0MF27</accession>
<dbReference type="OrthoDB" id="9798604at2"/>
<gene>
    <name evidence="7" type="primary">fdhL_1</name>
    <name evidence="7" type="ORF">ROE7235_03831</name>
</gene>
<evidence type="ECO:0000256" key="4">
    <source>
        <dbReference type="ARBA" id="ARBA00022827"/>
    </source>
</evidence>
<dbReference type="GO" id="GO:0016491">
    <property type="term" value="F:oxidoreductase activity"/>
    <property type="evidence" value="ECO:0007669"/>
    <property type="project" value="UniProtKB-KW"/>
</dbReference>
<protein>
    <submittedName>
        <fullName evidence="7">Fructose dehydrogenase large subunit</fullName>
        <ecNumber evidence="7">1.1.99.11</ecNumber>
    </submittedName>
</protein>
<comment type="similarity">
    <text evidence="2">Belongs to the GMC oxidoreductase family.</text>
</comment>
<comment type="cofactor">
    <cofactor evidence="1">
        <name>FAD</name>
        <dbReference type="ChEBI" id="CHEBI:57692"/>
    </cofactor>
</comment>
<dbReference type="Proteomes" id="UP000272908">
    <property type="component" value="Unassembled WGS sequence"/>
</dbReference>
<dbReference type="SUPFAM" id="SSF51905">
    <property type="entry name" value="FAD/NAD(P)-binding domain"/>
    <property type="match status" value="1"/>
</dbReference>
<dbReference type="InterPro" id="IPR051473">
    <property type="entry name" value="P2Ox-like"/>
</dbReference>
<keyword evidence="8" id="KW-1185">Reference proteome</keyword>
<proteinExistence type="inferred from homology"/>
<dbReference type="Gene3D" id="3.50.50.60">
    <property type="entry name" value="FAD/NAD(P)-binding domain"/>
    <property type="match status" value="1"/>
</dbReference>
<evidence type="ECO:0000313" key="8">
    <source>
        <dbReference type="Proteomes" id="UP000272908"/>
    </source>
</evidence>
<keyword evidence="5 7" id="KW-0560">Oxidoreductase</keyword>
<evidence type="ECO:0000256" key="3">
    <source>
        <dbReference type="ARBA" id="ARBA00022630"/>
    </source>
</evidence>
<feature type="domain" description="FAD dependent oxidoreductase" evidence="6">
    <location>
        <begin position="8"/>
        <end position="145"/>
    </location>
</feature>
<dbReference type="InterPro" id="IPR036188">
    <property type="entry name" value="FAD/NAD-bd_sf"/>
</dbReference>
<dbReference type="Pfam" id="PF01266">
    <property type="entry name" value="DAO"/>
    <property type="match status" value="1"/>
</dbReference>
<evidence type="ECO:0000256" key="1">
    <source>
        <dbReference type="ARBA" id="ARBA00001974"/>
    </source>
</evidence>
<keyword evidence="3" id="KW-0285">Flavoprotein</keyword>
<evidence type="ECO:0000313" key="7">
    <source>
        <dbReference type="EMBL" id="SUZ34050.1"/>
    </source>
</evidence>
<dbReference type="AlphaFoldDB" id="A0A3B0MF27"/>
<dbReference type="InterPro" id="IPR006076">
    <property type="entry name" value="FAD-dep_OxRdtase"/>
</dbReference>
<dbReference type="PANTHER" id="PTHR42784:SF1">
    <property type="entry name" value="PYRANOSE 2-OXIDASE"/>
    <property type="match status" value="1"/>
</dbReference>